<dbReference type="PANTHER" id="PTHR36922">
    <property type="entry name" value="BLL2446 PROTEIN"/>
    <property type="match status" value="1"/>
</dbReference>
<accession>A0ABU7GD36</accession>
<evidence type="ECO:0000313" key="1">
    <source>
        <dbReference type="EMBL" id="MEE1876857.1"/>
    </source>
</evidence>
<evidence type="ECO:0000313" key="2">
    <source>
        <dbReference type="Proteomes" id="UP001343492"/>
    </source>
</evidence>
<organism evidence="1 2">
    <name type="scientific">Altererythrobacter litoralis</name>
    <dbReference type="NCBI Taxonomy" id="3113904"/>
    <lineage>
        <taxon>Bacteria</taxon>
        <taxon>Pseudomonadati</taxon>
        <taxon>Pseudomonadota</taxon>
        <taxon>Alphaproteobacteria</taxon>
        <taxon>Sphingomonadales</taxon>
        <taxon>Erythrobacteraceae</taxon>
        <taxon>Altererythrobacter</taxon>
    </lineage>
</organism>
<proteinExistence type="predicted"/>
<dbReference type="Gene3D" id="1.20.120.450">
    <property type="entry name" value="dinb family like domain"/>
    <property type="match status" value="1"/>
</dbReference>
<dbReference type="Proteomes" id="UP001343492">
    <property type="component" value="Unassembled WGS sequence"/>
</dbReference>
<name>A0ABU7GD36_9SPHN</name>
<sequence length="174" mass="19249">MALSLYDAFVPSCQQILGGVANLIDKAEAHAKEHGLDDAELIEARLAETMWPLPWHVRSCWVHSAFVIELLPTGEFSPDFTDIPGSWDAMRAQIAAAQQGLASVAPEQLEAVADQSVGFVLGGKRLMEFTGQNFLLSFSQPNFYFHATTFYDILRMKGVPIGKRDYMGVPRFNA</sequence>
<comment type="caution">
    <text evidence="1">The sequence shown here is derived from an EMBL/GenBank/DDBJ whole genome shotgun (WGS) entry which is preliminary data.</text>
</comment>
<dbReference type="PANTHER" id="PTHR36922:SF1">
    <property type="entry name" value="DUF1993 DOMAIN-CONTAINING PROTEIN"/>
    <property type="match status" value="1"/>
</dbReference>
<dbReference type="RefSeq" id="WP_354143964.1">
    <property type="nucleotide sequence ID" value="NZ_JAZDQV010000003.1"/>
</dbReference>
<dbReference type="Pfam" id="PF09351">
    <property type="entry name" value="DUF1993"/>
    <property type="match status" value="1"/>
</dbReference>
<gene>
    <name evidence="1" type="ORF">VRS74_04065</name>
</gene>
<dbReference type="EMBL" id="JAZDQV010000003">
    <property type="protein sequence ID" value="MEE1876857.1"/>
    <property type="molecule type" value="Genomic_DNA"/>
</dbReference>
<dbReference type="SUPFAM" id="SSF109854">
    <property type="entry name" value="DinB/YfiT-like putative metalloenzymes"/>
    <property type="match status" value="1"/>
</dbReference>
<dbReference type="InterPro" id="IPR034660">
    <property type="entry name" value="DinB/YfiT-like"/>
</dbReference>
<protein>
    <submittedName>
        <fullName evidence="1">DUF1993 domain-containing protein</fullName>
    </submittedName>
</protein>
<dbReference type="InterPro" id="IPR018531">
    <property type="entry name" value="DUF1993"/>
</dbReference>
<keyword evidence="2" id="KW-1185">Reference proteome</keyword>
<reference evidence="1 2" key="1">
    <citation type="submission" date="2024-01" db="EMBL/GenBank/DDBJ databases">
        <title>The genome sequence of Erythrobacteraceae sp. strain 1XM1-14.</title>
        <authorList>
            <person name="Liu Y."/>
        </authorList>
    </citation>
    <scope>NUCLEOTIDE SEQUENCE [LARGE SCALE GENOMIC DNA]</scope>
    <source>
        <strain evidence="1 2">1XM1-14</strain>
    </source>
</reference>